<protein>
    <submittedName>
        <fullName evidence="2">Uncharacterized protein</fullName>
    </submittedName>
</protein>
<reference evidence="2" key="1">
    <citation type="submission" date="2025-08" db="UniProtKB">
        <authorList>
            <consortium name="Ensembl"/>
        </authorList>
    </citation>
    <scope>IDENTIFICATION</scope>
</reference>
<keyword evidence="3" id="KW-1185">Reference proteome</keyword>
<proteinExistence type="predicted"/>
<accession>A0A7M4EDU2</accession>
<sequence length="91" mass="10214">PRGKSSSSQRGRFISFSTWQALVVTEPTPAHHSTEKSQGRLTTYRLTEMLSRRYSLQRRWQPASVRLSMGAALGPGKLPTEQPPPLRQTHG</sequence>
<dbReference type="GeneTree" id="ENSGT00960000188821"/>
<dbReference type="Proteomes" id="UP000594220">
    <property type="component" value="Unplaced"/>
</dbReference>
<organism evidence="2 3">
    <name type="scientific">Crocodylus porosus</name>
    <name type="common">Saltwater crocodile</name>
    <name type="synonym">Estuarine crocodile</name>
    <dbReference type="NCBI Taxonomy" id="8502"/>
    <lineage>
        <taxon>Eukaryota</taxon>
        <taxon>Metazoa</taxon>
        <taxon>Chordata</taxon>
        <taxon>Craniata</taxon>
        <taxon>Vertebrata</taxon>
        <taxon>Euteleostomi</taxon>
        <taxon>Archelosauria</taxon>
        <taxon>Archosauria</taxon>
        <taxon>Crocodylia</taxon>
        <taxon>Longirostres</taxon>
        <taxon>Crocodylidae</taxon>
        <taxon>Crocodylus</taxon>
    </lineage>
</organism>
<name>A0A7M4EDU2_CROPO</name>
<dbReference type="AlphaFoldDB" id="A0A7M4EDU2"/>
<evidence type="ECO:0000313" key="3">
    <source>
        <dbReference type="Proteomes" id="UP000594220"/>
    </source>
</evidence>
<feature type="compositionally biased region" description="Pro residues" evidence="1">
    <location>
        <begin position="81"/>
        <end position="91"/>
    </location>
</feature>
<evidence type="ECO:0000256" key="1">
    <source>
        <dbReference type="SAM" id="MobiDB-lite"/>
    </source>
</evidence>
<dbReference type="Ensembl" id="ENSCPRT00005008976.1">
    <property type="protein sequence ID" value="ENSCPRP00005007657.1"/>
    <property type="gene ID" value="ENSCPRG00005005438.1"/>
</dbReference>
<reference evidence="2" key="2">
    <citation type="submission" date="2025-09" db="UniProtKB">
        <authorList>
            <consortium name="Ensembl"/>
        </authorList>
    </citation>
    <scope>IDENTIFICATION</scope>
</reference>
<evidence type="ECO:0000313" key="2">
    <source>
        <dbReference type="Ensembl" id="ENSCPRP00005007657.1"/>
    </source>
</evidence>
<dbReference type="OMA" id="THRFTEM"/>
<feature type="region of interest" description="Disordered" evidence="1">
    <location>
        <begin position="71"/>
        <end position="91"/>
    </location>
</feature>